<dbReference type="InterPro" id="IPR014001">
    <property type="entry name" value="Helicase_ATP-bd"/>
</dbReference>
<evidence type="ECO:0000313" key="2">
    <source>
        <dbReference type="EMBL" id="HJF06869.1"/>
    </source>
</evidence>
<proteinExistence type="predicted"/>
<protein>
    <submittedName>
        <fullName evidence="2">DEAD/DEAH box helicase family protein</fullName>
    </submittedName>
</protein>
<feature type="domain" description="Helicase ATP-binding" evidence="1">
    <location>
        <begin position="1"/>
        <end position="312"/>
    </location>
</feature>
<comment type="caution">
    <text evidence="2">The sequence shown here is derived from an EMBL/GenBank/DDBJ whole genome shotgun (WGS) entry which is preliminary data.</text>
</comment>
<dbReference type="InterPro" id="IPR027417">
    <property type="entry name" value="P-loop_NTPase"/>
</dbReference>
<evidence type="ECO:0000259" key="1">
    <source>
        <dbReference type="SMART" id="SM00487"/>
    </source>
</evidence>
<reference evidence="2" key="2">
    <citation type="submission" date="2021-09" db="EMBL/GenBank/DDBJ databases">
        <authorList>
            <person name="Gilroy R."/>
        </authorList>
    </citation>
    <scope>NUCLEOTIDE SEQUENCE</scope>
    <source>
        <strain evidence="2">CHK165-8395</strain>
    </source>
</reference>
<dbReference type="AlphaFoldDB" id="A0A921FDE5"/>
<keyword evidence="2" id="KW-0347">Helicase</keyword>
<dbReference type="GO" id="GO:0004386">
    <property type="term" value="F:helicase activity"/>
    <property type="evidence" value="ECO:0007669"/>
    <property type="project" value="UniProtKB-KW"/>
</dbReference>
<dbReference type="Proteomes" id="UP000718012">
    <property type="component" value="Unassembled WGS sequence"/>
</dbReference>
<reference evidence="2" key="1">
    <citation type="journal article" date="2021" name="PeerJ">
        <title>Extensive microbial diversity within the chicken gut microbiome revealed by metagenomics and culture.</title>
        <authorList>
            <person name="Gilroy R."/>
            <person name="Ravi A."/>
            <person name="Getino M."/>
            <person name="Pursley I."/>
            <person name="Horton D.L."/>
            <person name="Alikhan N.F."/>
            <person name="Baker D."/>
            <person name="Gharbi K."/>
            <person name="Hall N."/>
            <person name="Watson M."/>
            <person name="Adriaenssens E.M."/>
            <person name="Foster-Nyarko E."/>
            <person name="Jarju S."/>
            <person name="Secka A."/>
            <person name="Antonio M."/>
            <person name="Oren A."/>
            <person name="Chaudhuri R.R."/>
            <person name="La Ragione R."/>
            <person name="Hildebrand F."/>
            <person name="Pallen M.J."/>
        </authorList>
    </citation>
    <scope>NUCLEOTIDE SEQUENCE</scope>
    <source>
        <strain evidence="2">CHK165-8395</strain>
    </source>
</reference>
<keyword evidence="2" id="KW-0547">Nucleotide-binding</keyword>
<gene>
    <name evidence="2" type="ORF">K8U81_01570</name>
</gene>
<dbReference type="SUPFAM" id="SSF52540">
    <property type="entry name" value="P-loop containing nucleoside triphosphate hydrolases"/>
    <property type="match status" value="2"/>
</dbReference>
<accession>A0A921FDE5</accession>
<dbReference type="EMBL" id="DYXD01000034">
    <property type="protein sequence ID" value="HJF06869.1"/>
    <property type="molecule type" value="Genomic_DNA"/>
</dbReference>
<keyword evidence="2" id="KW-0378">Hydrolase</keyword>
<organism evidence="2 3">
    <name type="scientific">Phocaeicola coprocola</name>
    <dbReference type="NCBI Taxonomy" id="310298"/>
    <lineage>
        <taxon>Bacteria</taxon>
        <taxon>Pseudomonadati</taxon>
        <taxon>Bacteroidota</taxon>
        <taxon>Bacteroidia</taxon>
        <taxon>Bacteroidales</taxon>
        <taxon>Bacteroidaceae</taxon>
        <taxon>Phocaeicola</taxon>
    </lineage>
</organism>
<dbReference type="Gene3D" id="3.40.50.300">
    <property type="entry name" value="P-loop containing nucleotide triphosphate hydrolases"/>
    <property type="match status" value="2"/>
</dbReference>
<evidence type="ECO:0000313" key="3">
    <source>
        <dbReference type="Proteomes" id="UP000718012"/>
    </source>
</evidence>
<keyword evidence="2" id="KW-0067">ATP-binding</keyword>
<dbReference type="SMART" id="SM00487">
    <property type="entry name" value="DEXDc"/>
    <property type="match status" value="1"/>
</dbReference>
<dbReference type="Pfam" id="PF00271">
    <property type="entry name" value="Helicase_C"/>
    <property type="match status" value="1"/>
</dbReference>
<dbReference type="InterPro" id="IPR001650">
    <property type="entry name" value="Helicase_C-like"/>
</dbReference>
<sequence>MNQEVKDFQRATADRILHIYKNLGHRRVLLADEVGLGKTFVAKQVINLVREWHKQKKDDFFKVVYICSNANIADQNIEKLGVENRMSISESRLSMQHLYIKLAEKLIAEQHEKEEMPESIIPLTPSTSFRFYSAQGTANERALMYDILCGLTQFKEYKEVISDFLSCNVKNWQELIHIYSNRIELCGDDYLREMHGKLQMSLSDTIINQLIGYAKYGYDNRQQADMINKLRRIFAEISIDMLDPDLVIMDEFQRFNSLLEQGDDEQSMLTNKFFDDERSNTKILLLSATPYKPYSTLEELNTNGNDEHYQDFMKVMDFLYATKDKADRFKLIWHTYSAALKRTDVVDLTPLVVTKNEAEEALYGVMCRTERFNSGIIDDSRVCDVQVVPEDILSFAEGQYLMDCLNHENTKMRLGNLPMEYVKSSPYLLSFMDKYELKKRIVSALSHSDVKKYGKIDALLLSRYTINNYRPIPAANGKLKYLHDLVFGVRHEKKTQLLLWVPASNPYYKAGGAFESSEARNFSKIILFSSWEMVPRMISIMMSYYSELYTFGELKKTIPEIRYTSQKKNRYGENRLRADGLLEYPCQTLASLFSPATFYGEKLSSIRKIIKQKIQEEFARNSLIRTIPQQGRNNARLVLTLMKILDGKPVEDLTGLYVPSNALDVMTDIAIASPAVCAYRQSGNEEDAQMVAKAVVSVFNKPESAAVIDLIYNKKNDDDYYESVLDYCAMGNLQAVLDEYAHMTQTKMLGHTVTEAIIGTSNLSIDTTDSLGMEEKKQLMRCHFAIPFIDKTITDKSVAHTTNIRKAFNSPFRPFLLSTTSIGQEGLDFHWYARKIVHWNLPSNPVDLEQREGRINRFKCLAIRRNVVKLYGSETYHPWDELFSMAHSNLKGTHSDIVPYWCLPVSELTEEQRKKLEYIERIVPLYPLSRDRYKYERLIKVLALYRMTLGQPRQEELLNLLKNMHLSDEQLKKLTIDLCPYNKKVIDYG</sequence>
<name>A0A921FDE5_9BACT</name>